<protein>
    <recommendedName>
        <fullName evidence="1">ABM domain-containing protein</fullName>
    </recommendedName>
</protein>
<dbReference type="EMBL" id="KN846983">
    <property type="protein sequence ID" value="KIW96004.1"/>
    <property type="molecule type" value="Genomic_DNA"/>
</dbReference>
<dbReference type="RefSeq" id="XP_016622673.1">
    <property type="nucleotide sequence ID" value="XM_016760823.1"/>
</dbReference>
<sequence>MASTSIPEHRNLVPINNFISSTGPDGSLMVTDIYIFPEKLDEYVKLVTPVVHKMRAMPECLFCEISQDPTDPAHIRIQHSWTKGTEWFTGACESQPWFVDYVKSLANIADKSRGRSIAHFNRIPIN</sequence>
<dbReference type="SUPFAM" id="SSF54909">
    <property type="entry name" value="Dimeric alpha+beta barrel"/>
    <property type="match status" value="1"/>
</dbReference>
<dbReference type="Pfam" id="PF03992">
    <property type="entry name" value="ABM"/>
    <property type="match status" value="1"/>
</dbReference>
<evidence type="ECO:0000313" key="3">
    <source>
        <dbReference type="Proteomes" id="UP000053789"/>
    </source>
</evidence>
<dbReference type="Gene3D" id="3.30.70.100">
    <property type="match status" value="1"/>
</dbReference>
<proteinExistence type="predicted"/>
<dbReference type="InterPro" id="IPR011008">
    <property type="entry name" value="Dimeric_a/b-barrel"/>
</dbReference>
<organism evidence="2 3">
    <name type="scientific">Cladophialophora bantiana (strain ATCC 10958 / CBS 173.52 / CDC B-1940 / NIH 8579)</name>
    <name type="common">Xylohypha bantiana</name>
    <dbReference type="NCBI Taxonomy" id="1442370"/>
    <lineage>
        <taxon>Eukaryota</taxon>
        <taxon>Fungi</taxon>
        <taxon>Dikarya</taxon>
        <taxon>Ascomycota</taxon>
        <taxon>Pezizomycotina</taxon>
        <taxon>Eurotiomycetes</taxon>
        <taxon>Chaetothyriomycetidae</taxon>
        <taxon>Chaetothyriales</taxon>
        <taxon>Herpotrichiellaceae</taxon>
        <taxon>Cladophialophora</taxon>
    </lineage>
</organism>
<evidence type="ECO:0000259" key="1">
    <source>
        <dbReference type="Pfam" id="PF03992"/>
    </source>
</evidence>
<name>A0A0D2IH17_CLAB1</name>
<reference evidence="2" key="1">
    <citation type="submission" date="2015-01" db="EMBL/GenBank/DDBJ databases">
        <title>The Genome Sequence of Cladophialophora bantiana CBS 173.52.</title>
        <authorList>
            <consortium name="The Broad Institute Genomics Platform"/>
            <person name="Cuomo C."/>
            <person name="de Hoog S."/>
            <person name="Gorbushina A."/>
            <person name="Stielow B."/>
            <person name="Teixiera M."/>
            <person name="Abouelleil A."/>
            <person name="Chapman S.B."/>
            <person name="Priest M."/>
            <person name="Young S.K."/>
            <person name="Wortman J."/>
            <person name="Nusbaum C."/>
            <person name="Birren B."/>
        </authorList>
    </citation>
    <scope>NUCLEOTIDE SEQUENCE [LARGE SCALE GENOMIC DNA]</scope>
    <source>
        <strain evidence="2">CBS 173.52</strain>
    </source>
</reference>
<keyword evidence="3" id="KW-1185">Reference proteome</keyword>
<accession>A0A0D2IH17</accession>
<dbReference type="VEuPathDB" id="FungiDB:Z519_03070"/>
<dbReference type="InterPro" id="IPR007138">
    <property type="entry name" value="ABM_dom"/>
</dbReference>
<dbReference type="GeneID" id="27695998"/>
<dbReference type="HOGENOM" id="CLU_160823_0_0_1"/>
<evidence type="ECO:0000313" key="2">
    <source>
        <dbReference type="EMBL" id="KIW96004.1"/>
    </source>
</evidence>
<gene>
    <name evidence="2" type="ORF">Z519_03070</name>
</gene>
<dbReference type="Proteomes" id="UP000053789">
    <property type="component" value="Unassembled WGS sequence"/>
</dbReference>
<feature type="domain" description="ABM" evidence="1">
    <location>
        <begin position="30"/>
        <end position="82"/>
    </location>
</feature>
<dbReference type="AlphaFoldDB" id="A0A0D2IH17"/>
<dbReference type="OrthoDB" id="4126315at2759"/>